<feature type="domain" description="MYND-type" evidence="5">
    <location>
        <begin position="92"/>
        <end position="134"/>
    </location>
</feature>
<reference evidence="6" key="1">
    <citation type="submission" date="2021-01" db="EMBL/GenBank/DDBJ databases">
        <authorList>
            <person name="Corre E."/>
            <person name="Pelletier E."/>
            <person name="Niang G."/>
            <person name="Scheremetjew M."/>
            <person name="Finn R."/>
            <person name="Kale V."/>
            <person name="Holt S."/>
            <person name="Cochrane G."/>
            <person name="Meng A."/>
            <person name="Brown T."/>
            <person name="Cohen L."/>
        </authorList>
    </citation>
    <scope>NUCLEOTIDE SEQUENCE</scope>
    <source>
        <strain evidence="6">CCAP1064/1</strain>
    </source>
</reference>
<organism evidence="6">
    <name type="scientific">Proboscia inermis</name>
    <dbReference type="NCBI Taxonomy" id="420281"/>
    <lineage>
        <taxon>Eukaryota</taxon>
        <taxon>Sar</taxon>
        <taxon>Stramenopiles</taxon>
        <taxon>Ochrophyta</taxon>
        <taxon>Bacillariophyta</taxon>
        <taxon>Coscinodiscophyceae</taxon>
        <taxon>Rhizosoleniophycidae</taxon>
        <taxon>Rhizosoleniales</taxon>
        <taxon>Rhizosoleniaceae</taxon>
        <taxon>Proboscia</taxon>
    </lineage>
</organism>
<dbReference type="SUPFAM" id="SSF144232">
    <property type="entry name" value="HIT/MYND zinc finger-like"/>
    <property type="match status" value="1"/>
</dbReference>
<accession>A0A7S0GFK3</accession>
<name>A0A7S0GFK3_9STRA</name>
<evidence type="ECO:0000259" key="5">
    <source>
        <dbReference type="PROSITE" id="PS50865"/>
    </source>
</evidence>
<dbReference type="EMBL" id="HBEL01021314">
    <property type="protein sequence ID" value="CAD8413847.1"/>
    <property type="molecule type" value="Transcribed_RNA"/>
</dbReference>
<dbReference type="PROSITE" id="PS50865">
    <property type="entry name" value="ZF_MYND_2"/>
    <property type="match status" value="1"/>
</dbReference>
<evidence type="ECO:0000256" key="2">
    <source>
        <dbReference type="ARBA" id="ARBA00022771"/>
    </source>
</evidence>
<keyword evidence="3" id="KW-0862">Zinc</keyword>
<keyword evidence="2 4" id="KW-0863">Zinc-finger</keyword>
<dbReference type="PANTHER" id="PTHR46758:SF2">
    <property type="entry name" value="OJ1485_B09.11 PROTEIN"/>
    <property type="match status" value="1"/>
</dbReference>
<dbReference type="Gene3D" id="6.10.140.2220">
    <property type="match status" value="1"/>
</dbReference>
<evidence type="ECO:0000256" key="4">
    <source>
        <dbReference type="PROSITE-ProRule" id="PRU00134"/>
    </source>
</evidence>
<keyword evidence="1" id="KW-0479">Metal-binding</keyword>
<dbReference type="AlphaFoldDB" id="A0A7S0GFK3"/>
<dbReference type="GO" id="GO:0008270">
    <property type="term" value="F:zinc ion binding"/>
    <property type="evidence" value="ECO:0007669"/>
    <property type="project" value="UniProtKB-KW"/>
</dbReference>
<dbReference type="InterPro" id="IPR002893">
    <property type="entry name" value="Znf_MYND"/>
</dbReference>
<sequence>MFLKMVQAVDPDGISVLRNWDPEVSFGCMERIKDPFLWNDLHWFISKSELITRVHEWNSALLQYCDDKNFTGAKREEVIRVYSASPLARCANPTCGTIETKIKEFHKCSKCNRVAYCSRTCQAHHWKPSHKKLCVSNDSAYPS</sequence>
<dbReference type="PANTHER" id="PTHR46758">
    <property type="entry name" value="MYND DOMAIN-CONTAINING"/>
    <property type="match status" value="1"/>
</dbReference>
<proteinExistence type="predicted"/>
<evidence type="ECO:0000313" key="6">
    <source>
        <dbReference type="EMBL" id="CAD8413847.1"/>
    </source>
</evidence>
<evidence type="ECO:0000256" key="3">
    <source>
        <dbReference type="ARBA" id="ARBA00022833"/>
    </source>
</evidence>
<evidence type="ECO:0000256" key="1">
    <source>
        <dbReference type="ARBA" id="ARBA00022723"/>
    </source>
</evidence>
<dbReference type="InterPro" id="IPR044508">
    <property type="entry name" value="At5g50450/At1g67340-like"/>
</dbReference>
<dbReference type="Pfam" id="PF01753">
    <property type="entry name" value="zf-MYND"/>
    <property type="match status" value="1"/>
</dbReference>
<protein>
    <recommendedName>
        <fullName evidence="5">MYND-type domain-containing protein</fullName>
    </recommendedName>
</protein>
<gene>
    <name evidence="6" type="ORF">PINE0816_LOCUS9980</name>
</gene>